<accession>A0A3B1BWG8</accession>
<dbReference type="InterPro" id="IPR004401">
    <property type="entry name" value="YbaB/EbfC"/>
</dbReference>
<proteinExistence type="inferred from homology"/>
<evidence type="ECO:0000256" key="1">
    <source>
        <dbReference type="ARBA" id="ARBA00023125"/>
    </source>
</evidence>
<dbReference type="NCBIfam" id="TIGR00103">
    <property type="entry name" value="DNA_YbaB_EbfC"/>
    <property type="match status" value="1"/>
</dbReference>
<protein>
    <submittedName>
        <fullName evidence="2">Nucleoid-associated protein YaaK</fullName>
    </submittedName>
</protein>
<dbReference type="PIRSF" id="PIRSF004555">
    <property type="entry name" value="UCP004555"/>
    <property type="match status" value="1"/>
</dbReference>
<dbReference type="GO" id="GO:0005829">
    <property type="term" value="C:cytosol"/>
    <property type="evidence" value="ECO:0007669"/>
    <property type="project" value="TreeGrafter"/>
</dbReference>
<dbReference type="PANTHER" id="PTHR33449:SF1">
    <property type="entry name" value="NUCLEOID-ASSOCIATED PROTEIN YBAB"/>
    <property type="match status" value="1"/>
</dbReference>
<dbReference type="HAMAP" id="MF_00274">
    <property type="entry name" value="DNA_YbaB_EbfC"/>
    <property type="match status" value="1"/>
</dbReference>
<dbReference type="AlphaFoldDB" id="A0A3B1BWG8"/>
<name>A0A3B1BWG8_9ZZZZ</name>
<dbReference type="GO" id="GO:0003677">
    <property type="term" value="F:DNA binding"/>
    <property type="evidence" value="ECO:0007669"/>
    <property type="project" value="UniProtKB-KW"/>
</dbReference>
<dbReference type="SUPFAM" id="SSF82607">
    <property type="entry name" value="YbaB-like"/>
    <property type="match status" value="1"/>
</dbReference>
<dbReference type="Pfam" id="PF02575">
    <property type="entry name" value="YbaB_DNA_bd"/>
    <property type="match status" value="1"/>
</dbReference>
<keyword evidence="1" id="KW-0238">DNA-binding</keyword>
<dbReference type="Gene3D" id="3.30.1310.10">
    <property type="entry name" value="Nucleoid-associated protein YbaB-like domain"/>
    <property type="match status" value="1"/>
</dbReference>
<reference evidence="2" key="1">
    <citation type="submission" date="2018-06" db="EMBL/GenBank/DDBJ databases">
        <authorList>
            <person name="Zhirakovskaya E."/>
        </authorList>
    </citation>
    <scope>NUCLEOTIDE SEQUENCE</scope>
</reference>
<dbReference type="EMBL" id="UOGA01000072">
    <property type="protein sequence ID" value="VAX16643.1"/>
    <property type="molecule type" value="Genomic_DNA"/>
</dbReference>
<organism evidence="2">
    <name type="scientific">hydrothermal vent metagenome</name>
    <dbReference type="NCBI Taxonomy" id="652676"/>
    <lineage>
        <taxon>unclassified sequences</taxon>
        <taxon>metagenomes</taxon>
        <taxon>ecological metagenomes</taxon>
    </lineage>
</organism>
<sequence length="106" mass="11433">MAKGFGNMMRQAQQMQKKMAQISDELKNITAQGEAGQGQVKAEVTCDYAVKSVTIAKELADPDDTETLEDLIVLAVNDAMEKARVIKEEEMGKVTGGLSGQIPGLF</sequence>
<dbReference type="PANTHER" id="PTHR33449">
    <property type="entry name" value="NUCLEOID-ASSOCIATED PROTEIN YBAB"/>
    <property type="match status" value="1"/>
</dbReference>
<evidence type="ECO:0000313" key="2">
    <source>
        <dbReference type="EMBL" id="VAX16643.1"/>
    </source>
</evidence>
<gene>
    <name evidence="2" type="ORF">MNBD_NITROSPINAE04-612</name>
</gene>
<dbReference type="InterPro" id="IPR036894">
    <property type="entry name" value="YbaB-like_sf"/>
</dbReference>